<reference evidence="2" key="1">
    <citation type="submission" date="2016-06" db="EMBL/GenBank/DDBJ databases">
        <title>Parallel loss of symbiosis genes in relatives of nitrogen-fixing non-legume Parasponia.</title>
        <authorList>
            <person name="Van Velzen R."/>
            <person name="Holmer R."/>
            <person name="Bu F."/>
            <person name="Rutten L."/>
            <person name="Van Zeijl A."/>
            <person name="Liu W."/>
            <person name="Santuari L."/>
            <person name="Cao Q."/>
            <person name="Sharma T."/>
            <person name="Shen D."/>
            <person name="Roswanjaya Y."/>
            <person name="Wardhani T."/>
            <person name="Kalhor M.S."/>
            <person name="Jansen J."/>
            <person name="Van den Hoogen J."/>
            <person name="Gungor B."/>
            <person name="Hartog M."/>
            <person name="Hontelez J."/>
            <person name="Verver J."/>
            <person name="Yang W.-C."/>
            <person name="Schijlen E."/>
            <person name="Repin R."/>
            <person name="Schilthuizen M."/>
            <person name="Schranz E."/>
            <person name="Heidstra R."/>
            <person name="Miyata K."/>
            <person name="Fedorova E."/>
            <person name="Kohlen W."/>
            <person name="Bisseling T."/>
            <person name="Smit S."/>
            <person name="Geurts R."/>
        </authorList>
    </citation>
    <scope>NUCLEOTIDE SEQUENCE [LARGE SCALE GENOMIC DNA]</scope>
    <source>
        <strain evidence="2">cv. WU1-14</strain>
    </source>
</reference>
<dbReference type="Proteomes" id="UP000237105">
    <property type="component" value="Unassembled WGS sequence"/>
</dbReference>
<organism evidence="1 2">
    <name type="scientific">Parasponia andersonii</name>
    <name type="common">Sponia andersonii</name>
    <dbReference type="NCBI Taxonomy" id="3476"/>
    <lineage>
        <taxon>Eukaryota</taxon>
        <taxon>Viridiplantae</taxon>
        <taxon>Streptophyta</taxon>
        <taxon>Embryophyta</taxon>
        <taxon>Tracheophyta</taxon>
        <taxon>Spermatophyta</taxon>
        <taxon>Magnoliopsida</taxon>
        <taxon>eudicotyledons</taxon>
        <taxon>Gunneridae</taxon>
        <taxon>Pentapetalae</taxon>
        <taxon>rosids</taxon>
        <taxon>fabids</taxon>
        <taxon>Rosales</taxon>
        <taxon>Cannabaceae</taxon>
        <taxon>Parasponia</taxon>
    </lineage>
</organism>
<dbReference type="PANTHER" id="PTHR47186:SF13">
    <property type="entry name" value="DISEASE RESISTANCE PROTEIN RGA3"/>
    <property type="match status" value="1"/>
</dbReference>
<comment type="caution">
    <text evidence="1">The sequence shown here is derived from an EMBL/GenBank/DDBJ whole genome shotgun (WGS) entry which is preliminary data.</text>
</comment>
<accession>A0A2P5DGH2</accession>
<gene>
    <name evidence="1" type="ORF">PanWU01x14_067570</name>
</gene>
<evidence type="ECO:0008006" key="3">
    <source>
        <dbReference type="Google" id="ProtNLM"/>
    </source>
</evidence>
<protein>
    <recommendedName>
        <fullName evidence="3">LRR domain containing protein</fullName>
    </recommendedName>
</protein>
<evidence type="ECO:0000313" key="2">
    <source>
        <dbReference type="Proteomes" id="UP000237105"/>
    </source>
</evidence>
<name>A0A2P5DGH2_PARAD</name>
<keyword evidence="2" id="KW-1185">Reference proteome</keyword>
<sequence>MLINLRHLELFRCSGLQLMPRGLGQLTNLQTLSQFVLSDDNEGSKLDEVAGLKDSGGELEIRRLRHGTETKIAKLKEKQNLRSFHLRWIHNCPTLLERCQRPDGEDWPKIQHIPVLHLDKD</sequence>
<dbReference type="Gene3D" id="3.80.10.10">
    <property type="entry name" value="Ribonuclease Inhibitor"/>
    <property type="match status" value="1"/>
</dbReference>
<proteinExistence type="predicted"/>
<dbReference type="OrthoDB" id="1928346at2759"/>
<dbReference type="STRING" id="3476.A0A2P5DGH2"/>
<dbReference type="InterPro" id="IPR032675">
    <property type="entry name" value="LRR_dom_sf"/>
</dbReference>
<evidence type="ECO:0000313" key="1">
    <source>
        <dbReference type="EMBL" id="PON72366.1"/>
    </source>
</evidence>
<dbReference type="EMBL" id="JXTB01000040">
    <property type="protein sequence ID" value="PON72366.1"/>
    <property type="molecule type" value="Genomic_DNA"/>
</dbReference>
<dbReference type="PANTHER" id="PTHR47186">
    <property type="entry name" value="LEUCINE-RICH REPEAT-CONTAINING PROTEIN 57"/>
    <property type="match status" value="1"/>
</dbReference>
<dbReference type="AlphaFoldDB" id="A0A2P5DGH2"/>